<evidence type="ECO:0000313" key="1">
    <source>
        <dbReference type="EMBL" id="ADQ41607.1"/>
    </source>
</evidence>
<dbReference type="Proteomes" id="UP000009256">
    <property type="component" value="Chromosome"/>
</dbReference>
<dbReference type="RefSeq" id="WP_013433328.1">
    <property type="nucleotide sequence ID" value="NC_014721.1"/>
</dbReference>
<gene>
    <name evidence="1" type="ordered locus">Calkr_2142</name>
</gene>
<keyword evidence="2" id="KW-1185">Reference proteome</keyword>
<dbReference type="STRING" id="632335.Calkr_2142"/>
<proteinExistence type="predicted"/>
<dbReference type="HOGENOM" id="CLU_3041382_0_0_9"/>
<protein>
    <submittedName>
        <fullName evidence="1">Uncharacterized protein</fullName>
    </submittedName>
</protein>
<dbReference type="KEGG" id="cki:Calkr_2142"/>
<name>E4S5U7_CALA7</name>
<dbReference type="AlphaFoldDB" id="E4S5U7"/>
<reference key="1">
    <citation type="submission" date="2010-11" db="EMBL/GenBank/DDBJ databases">
        <title>Complete sequence of chromosome of Caldicellulosiruptor kristjanssonii 177R1B.</title>
        <authorList>
            <consortium name="US DOE Joint Genome Institute"/>
            <person name="Lucas S."/>
            <person name="Copeland A."/>
            <person name="Lapidus A."/>
            <person name="Cheng J.-F."/>
            <person name="Bruce D."/>
            <person name="Goodwin L."/>
            <person name="Pitluck S."/>
            <person name="Davenport K."/>
            <person name="Detter J.C."/>
            <person name="Han C."/>
            <person name="Tapia R."/>
            <person name="Land M."/>
            <person name="Hauser L."/>
            <person name="Jeffries C."/>
            <person name="Kyrpides N."/>
            <person name="Ivanova N."/>
            <person name="Mikhailova N."/>
            <person name="Blumer-Schuette S.E."/>
            <person name="Kelly R.M."/>
            <person name="Woyke T."/>
        </authorList>
    </citation>
    <scope>NUCLEOTIDE SEQUENCE</scope>
    <source>
        <strain>177R1B</strain>
    </source>
</reference>
<organism evidence="1 2">
    <name type="scientific">Caldicellulosiruptor acetigenus (strain ATCC 700853 / DSM 12137 / I77R1B)</name>
    <name type="common">Caldicellulosiruptor kristjanssonii</name>
    <dbReference type="NCBI Taxonomy" id="632335"/>
    <lineage>
        <taxon>Bacteria</taxon>
        <taxon>Bacillati</taxon>
        <taxon>Bacillota</taxon>
        <taxon>Bacillota incertae sedis</taxon>
        <taxon>Caldicellulosiruptorales</taxon>
        <taxon>Caldicellulosiruptoraceae</taxon>
        <taxon>Caldicellulosiruptor</taxon>
    </lineage>
</organism>
<accession>E4S5U7</accession>
<reference evidence="1 2" key="2">
    <citation type="journal article" date="2011" name="J. Bacteriol.">
        <title>Complete genome sequences for the anaerobic, extremely thermophilic plant biomass-degrading bacteria Caldicellulosiruptor hydrothermalis, Caldicellulosiruptor kristjanssonii, Caldicellulosiruptor kronotskyensis, Caldicellulosiruptor owensenis, and Caldicellulosiruptor lactoaceticus.</title>
        <authorList>
            <person name="Blumer-Schuette S.E."/>
            <person name="Ozdemir I."/>
            <person name="Mistry D."/>
            <person name="Lucas S."/>
            <person name="Lapidus A."/>
            <person name="Cheng J.F."/>
            <person name="Goodwin L.A."/>
            <person name="Pitluck S."/>
            <person name="Land M.L."/>
            <person name="Hauser L.J."/>
            <person name="Woyke T."/>
            <person name="Mikhailova N."/>
            <person name="Pati A."/>
            <person name="Kyrpides N.C."/>
            <person name="Ivanova N."/>
            <person name="Detter J.C."/>
            <person name="Walston-Davenport K."/>
            <person name="Han S."/>
            <person name="Adams M.W."/>
            <person name="Kelly R.M."/>
        </authorList>
    </citation>
    <scope>NUCLEOTIDE SEQUENCE [LARGE SCALE GENOMIC DNA]</scope>
    <source>
        <strain evidence="2">ATCC 700853 / DSM 12137 / I77R1B</strain>
    </source>
</reference>
<dbReference type="EMBL" id="CP002326">
    <property type="protein sequence ID" value="ADQ41607.1"/>
    <property type="molecule type" value="Genomic_DNA"/>
</dbReference>
<sequence>MNTARRIVLETLRQQMKELRKGLETQQNFEKQQQIEKHLENVIDLYLKLKHHRR</sequence>
<evidence type="ECO:0000313" key="2">
    <source>
        <dbReference type="Proteomes" id="UP000009256"/>
    </source>
</evidence>